<name>A0A8H8QHF6_9BASI</name>
<evidence type="ECO:0000256" key="1">
    <source>
        <dbReference type="PROSITE-ProRule" id="PRU00047"/>
    </source>
</evidence>
<proteinExistence type="predicted"/>
<keyword evidence="4" id="KW-1185">Reference proteome</keyword>
<feature type="domain" description="CCHC-type" evidence="2">
    <location>
        <begin position="179"/>
        <end position="194"/>
    </location>
</feature>
<dbReference type="GO" id="GO:0003676">
    <property type="term" value="F:nucleic acid binding"/>
    <property type="evidence" value="ECO:0007669"/>
    <property type="project" value="InterPro"/>
</dbReference>
<dbReference type="Proteomes" id="UP000658997">
    <property type="component" value="Unassembled WGS sequence"/>
</dbReference>
<evidence type="ECO:0000313" key="3">
    <source>
        <dbReference type="EMBL" id="SYW73855.1"/>
    </source>
</evidence>
<dbReference type="AlphaFoldDB" id="A0A8H8QHF6"/>
<keyword evidence="1" id="KW-0862">Zinc</keyword>
<dbReference type="EMBL" id="ULHB01000001">
    <property type="protein sequence ID" value="SYW73855.1"/>
    <property type="molecule type" value="Genomic_DNA"/>
</dbReference>
<dbReference type="GO" id="GO:0008270">
    <property type="term" value="F:zinc ion binding"/>
    <property type="evidence" value="ECO:0007669"/>
    <property type="project" value="UniProtKB-KW"/>
</dbReference>
<dbReference type="PROSITE" id="PS50158">
    <property type="entry name" value="ZF_CCHC"/>
    <property type="match status" value="1"/>
</dbReference>
<gene>
    <name evidence="3" type="ORF">UBRO2_00130</name>
</gene>
<comment type="caution">
    <text evidence="3">The sequence shown here is derived from an EMBL/GenBank/DDBJ whole genome shotgun (WGS) entry which is preliminary data.</text>
</comment>
<accession>A0A8H8QHF6</accession>
<evidence type="ECO:0000313" key="4">
    <source>
        <dbReference type="Proteomes" id="UP000658997"/>
    </source>
</evidence>
<dbReference type="InterPro" id="IPR001878">
    <property type="entry name" value="Znf_CCHC"/>
</dbReference>
<sequence>MVSTNIGDASGVPTNTTITPTMDLSLEPDQGAFIVKDAPLVFNGEALQYLFVGPTLECTSLVVEVLGFPITNTLKETGRYITQTLKGYVQVHNIWVAQISYADDPTLPEDTNCLHLLVTVPPGEDGGMDPTKQHSIPGFLCIGKHECELQYSGQLKWCNTCKSASEFFHTFNNCPHRCCYNCGKTGHAFNTCPEESQGNAKMADQQAEETRHGIANLNYSSV</sequence>
<evidence type="ECO:0000259" key="2">
    <source>
        <dbReference type="PROSITE" id="PS50158"/>
    </source>
</evidence>
<keyword evidence="1" id="KW-0863">Zinc-finger</keyword>
<reference evidence="3" key="1">
    <citation type="submission" date="2018-08" db="EMBL/GenBank/DDBJ databases">
        <authorList>
            <person name="Guldener U."/>
        </authorList>
    </citation>
    <scope>NUCLEOTIDE SEQUENCE</scope>
    <source>
        <strain evidence="3">UB2</strain>
    </source>
</reference>
<keyword evidence="1" id="KW-0479">Metal-binding</keyword>
<organism evidence="3 4">
    <name type="scientific">Ustilago bromivora</name>
    <dbReference type="NCBI Taxonomy" id="307758"/>
    <lineage>
        <taxon>Eukaryota</taxon>
        <taxon>Fungi</taxon>
        <taxon>Dikarya</taxon>
        <taxon>Basidiomycota</taxon>
        <taxon>Ustilaginomycotina</taxon>
        <taxon>Ustilaginomycetes</taxon>
        <taxon>Ustilaginales</taxon>
        <taxon>Ustilaginaceae</taxon>
        <taxon>Ustilago</taxon>
    </lineage>
</organism>
<protein>
    <recommendedName>
        <fullName evidence="2">CCHC-type domain-containing protein</fullName>
    </recommendedName>
</protein>